<dbReference type="PANTHER" id="PTHR14614">
    <property type="entry name" value="HEPATOCELLULAR CARCINOMA-ASSOCIATED ANTIGEN"/>
    <property type="match status" value="1"/>
</dbReference>
<dbReference type="Pfam" id="PF10294">
    <property type="entry name" value="Methyltransf_16"/>
    <property type="match status" value="1"/>
</dbReference>
<dbReference type="AlphaFoldDB" id="A0A6A7C4J5"/>
<dbReference type="InterPro" id="IPR029063">
    <property type="entry name" value="SAM-dependent_MTases_sf"/>
</dbReference>
<keyword evidence="2" id="KW-1185">Reference proteome</keyword>
<dbReference type="GO" id="GO:0005737">
    <property type="term" value="C:cytoplasm"/>
    <property type="evidence" value="ECO:0007669"/>
    <property type="project" value="TreeGrafter"/>
</dbReference>
<name>A0A6A7C4J5_9PEZI</name>
<dbReference type="PANTHER" id="PTHR14614:SF130">
    <property type="entry name" value="PROTEIN-LYSINE N-METHYLTRANSFERASE EEF2KMT"/>
    <property type="match status" value="1"/>
</dbReference>
<dbReference type="OrthoDB" id="194386at2759"/>
<dbReference type="GO" id="GO:0008757">
    <property type="term" value="F:S-adenosylmethionine-dependent methyltransferase activity"/>
    <property type="evidence" value="ECO:0007669"/>
    <property type="project" value="UniProtKB-ARBA"/>
</dbReference>
<protein>
    <recommendedName>
        <fullName evidence="3">S-adenosyl-L-methionine-dependent methyltransferase</fullName>
    </recommendedName>
</protein>
<proteinExistence type="predicted"/>
<evidence type="ECO:0008006" key="3">
    <source>
        <dbReference type="Google" id="ProtNLM"/>
    </source>
</evidence>
<dbReference type="Gene3D" id="3.40.50.150">
    <property type="entry name" value="Vaccinia Virus protein VP39"/>
    <property type="match status" value="1"/>
</dbReference>
<dbReference type="Proteomes" id="UP000799421">
    <property type="component" value="Unassembled WGS sequence"/>
</dbReference>
<reference evidence="1" key="1">
    <citation type="journal article" date="2020" name="Stud. Mycol.">
        <title>101 Dothideomycetes genomes: a test case for predicting lifestyles and emergence of pathogens.</title>
        <authorList>
            <person name="Haridas S."/>
            <person name="Albert R."/>
            <person name="Binder M."/>
            <person name="Bloem J."/>
            <person name="Labutti K."/>
            <person name="Salamov A."/>
            <person name="Andreopoulos B."/>
            <person name="Baker S."/>
            <person name="Barry K."/>
            <person name="Bills G."/>
            <person name="Bluhm B."/>
            <person name="Cannon C."/>
            <person name="Castanera R."/>
            <person name="Culley D."/>
            <person name="Daum C."/>
            <person name="Ezra D."/>
            <person name="Gonzalez J."/>
            <person name="Henrissat B."/>
            <person name="Kuo A."/>
            <person name="Liang C."/>
            <person name="Lipzen A."/>
            <person name="Lutzoni F."/>
            <person name="Magnuson J."/>
            <person name="Mondo S."/>
            <person name="Nolan M."/>
            <person name="Ohm R."/>
            <person name="Pangilinan J."/>
            <person name="Park H.-J."/>
            <person name="Ramirez L."/>
            <person name="Alfaro M."/>
            <person name="Sun H."/>
            <person name="Tritt A."/>
            <person name="Yoshinaga Y."/>
            <person name="Zwiers L.-H."/>
            <person name="Turgeon B."/>
            <person name="Goodwin S."/>
            <person name="Spatafora J."/>
            <person name="Crous P."/>
            <person name="Grigoriev I."/>
        </authorList>
    </citation>
    <scope>NUCLEOTIDE SEQUENCE</scope>
    <source>
        <strain evidence="1">CBS 480.64</strain>
    </source>
</reference>
<evidence type="ECO:0000313" key="1">
    <source>
        <dbReference type="EMBL" id="KAF2862431.1"/>
    </source>
</evidence>
<sequence length="344" mass="38108">MEIELLVFRRQYLQLLEPEFLQWPPKQLLKDPSTQLWLSKIFGQSDNERLPPPRYQLRVLKQLVARIEDCIEDPEEDGISDELVSKLSGLVAVEIPSEAIAVQQTSHVTFTCLPSHINSVEDPNQEPTVTLLERPNLICGSQTTGFRTWEAALHLGSFLLSPEGTSLIKNKNILELGAGTGFPGILCAKHLGAKHATSTDGATDVVEALRENFFLNGLDNKEFSTLDVLKFGHALKGTWVEDDCNSHPYNVAIGSDLMYHKGTISALASTLRYLFELRPNLLVVLSGVLRNVDTFQAARDALASANFTVTDVDFDPVPLRKQVGLFYATAVPIKIFKITKRPAG</sequence>
<organism evidence="1 2">
    <name type="scientific">Piedraia hortae CBS 480.64</name>
    <dbReference type="NCBI Taxonomy" id="1314780"/>
    <lineage>
        <taxon>Eukaryota</taxon>
        <taxon>Fungi</taxon>
        <taxon>Dikarya</taxon>
        <taxon>Ascomycota</taxon>
        <taxon>Pezizomycotina</taxon>
        <taxon>Dothideomycetes</taxon>
        <taxon>Dothideomycetidae</taxon>
        <taxon>Capnodiales</taxon>
        <taxon>Piedraiaceae</taxon>
        <taxon>Piedraia</taxon>
    </lineage>
</organism>
<gene>
    <name evidence="1" type="ORF">K470DRAFT_256065</name>
</gene>
<evidence type="ECO:0000313" key="2">
    <source>
        <dbReference type="Proteomes" id="UP000799421"/>
    </source>
</evidence>
<dbReference type="InterPro" id="IPR019410">
    <property type="entry name" value="Methyltransf_16"/>
</dbReference>
<accession>A0A6A7C4J5</accession>
<dbReference type="CDD" id="cd02440">
    <property type="entry name" value="AdoMet_MTases"/>
    <property type="match status" value="1"/>
</dbReference>
<dbReference type="SUPFAM" id="SSF53335">
    <property type="entry name" value="S-adenosyl-L-methionine-dependent methyltransferases"/>
    <property type="match status" value="1"/>
</dbReference>
<dbReference type="EMBL" id="MU005966">
    <property type="protein sequence ID" value="KAF2862431.1"/>
    <property type="molecule type" value="Genomic_DNA"/>
</dbReference>